<comment type="caution">
    <text evidence="2">The sequence shown here is derived from an EMBL/GenBank/DDBJ whole genome shotgun (WGS) entry which is preliminary data.</text>
</comment>
<keyword evidence="3" id="KW-1185">Reference proteome</keyword>
<evidence type="ECO:0000313" key="2">
    <source>
        <dbReference type="EMBL" id="MDQ0443385.1"/>
    </source>
</evidence>
<keyword evidence="2" id="KW-0131">Cell cycle</keyword>
<dbReference type="Proteomes" id="UP001236369">
    <property type="component" value="Unassembled WGS sequence"/>
</dbReference>
<evidence type="ECO:0000313" key="3">
    <source>
        <dbReference type="Proteomes" id="UP001236369"/>
    </source>
</evidence>
<reference evidence="2 3" key="1">
    <citation type="submission" date="2023-07" db="EMBL/GenBank/DDBJ databases">
        <title>Genomic Encyclopedia of Type Strains, Phase IV (KMG-IV): sequencing the most valuable type-strain genomes for metagenomic binning, comparative biology and taxonomic classification.</title>
        <authorList>
            <person name="Goeker M."/>
        </authorList>
    </citation>
    <scope>NUCLEOTIDE SEQUENCE [LARGE SCALE GENOMIC DNA]</scope>
    <source>
        <strain evidence="2 3">DSM 19562</strain>
    </source>
</reference>
<proteinExistence type="predicted"/>
<keyword evidence="1" id="KW-0472">Membrane</keyword>
<name>A0ABU0HM47_9HYPH</name>
<dbReference type="EMBL" id="JAUSVV010000006">
    <property type="protein sequence ID" value="MDQ0443385.1"/>
    <property type="molecule type" value="Genomic_DNA"/>
</dbReference>
<evidence type="ECO:0000256" key="1">
    <source>
        <dbReference type="SAM" id="Phobius"/>
    </source>
</evidence>
<feature type="transmembrane region" description="Helical" evidence="1">
    <location>
        <begin position="46"/>
        <end position="67"/>
    </location>
</feature>
<keyword evidence="2" id="KW-0132">Cell division</keyword>
<sequence>MGLAMTEHPEIQRKRRPGWFVFLAGGTAAYLASLATDHAISFASEGWRIIGSCFVTAVTLWLILWLYDVVRR</sequence>
<organism evidence="2 3">
    <name type="scientific">Methylobacterium persicinum</name>
    <dbReference type="NCBI Taxonomy" id="374426"/>
    <lineage>
        <taxon>Bacteria</taxon>
        <taxon>Pseudomonadati</taxon>
        <taxon>Pseudomonadota</taxon>
        <taxon>Alphaproteobacteria</taxon>
        <taxon>Hyphomicrobiales</taxon>
        <taxon>Methylobacteriaceae</taxon>
        <taxon>Methylobacterium</taxon>
    </lineage>
</organism>
<protein>
    <submittedName>
        <fullName evidence="2">Cell division protein FtsW (Lipid II flippase)</fullName>
    </submittedName>
</protein>
<keyword evidence="1" id="KW-0812">Transmembrane</keyword>
<feature type="transmembrane region" description="Helical" evidence="1">
    <location>
        <begin position="20"/>
        <end position="40"/>
    </location>
</feature>
<accession>A0ABU0HM47</accession>
<keyword evidence="1" id="KW-1133">Transmembrane helix</keyword>
<gene>
    <name evidence="2" type="ORF">QO016_002888</name>
</gene>
<dbReference type="GO" id="GO:0051301">
    <property type="term" value="P:cell division"/>
    <property type="evidence" value="ECO:0007669"/>
    <property type="project" value="UniProtKB-KW"/>
</dbReference>